<evidence type="ECO:0000313" key="2">
    <source>
        <dbReference type="Proteomes" id="UP000233249"/>
    </source>
</evidence>
<protein>
    <submittedName>
        <fullName evidence="1">Uncharacterized protein</fullName>
    </submittedName>
</protein>
<dbReference type="RefSeq" id="WP_101174422.1">
    <property type="nucleotide sequence ID" value="NZ_JBBMMG010000012.1"/>
</dbReference>
<gene>
    <name evidence="1" type="ORF">CXB45_10795</name>
</gene>
<evidence type="ECO:0000313" key="1">
    <source>
        <dbReference type="EMBL" id="PKF67730.1"/>
    </source>
</evidence>
<dbReference type="OrthoDB" id="4775578at2"/>
<name>A0A2N0X4V7_9CORY</name>
<reference evidence="1 2" key="1">
    <citation type="submission" date="2017-12" db="EMBL/GenBank/DDBJ databases">
        <title>Corynebacterium mastitidis 16-1433 Genome.</title>
        <authorList>
            <person name="Gulvik C.A."/>
        </authorList>
    </citation>
    <scope>NUCLEOTIDE SEQUENCE [LARGE SCALE GENOMIC DNA]</scope>
    <source>
        <strain evidence="1 2">16-1433</strain>
    </source>
</reference>
<proteinExistence type="predicted"/>
<sequence>MTKRIGQRIAAFTLAITIPFTGVNVAHASTDEAISPAAVDEKFSITPEELSELNQLRKMDGEAPIDASAKFLTLSEDYQLKAYDADGAPIAVEDSPVEMESDGPTIVTYDSAIQNTAQFLAGCVGGVVGYDKILQVLEGRAGKAALVKFLAGKVGWGLAISCVGSGVSAAMGWE</sequence>
<organism evidence="1 2">
    <name type="scientific">Corynebacterium mastitidis</name>
    <dbReference type="NCBI Taxonomy" id="161890"/>
    <lineage>
        <taxon>Bacteria</taxon>
        <taxon>Bacillati</taxon>
        <taxon>Actinomycetota</taxon>
        <taxon>Actinomycetes</taxon>
        <taxon>Mycobacteriales</taxon>
        <taxon>Corynebacteriaceae</taxon>
        <taxon>Corynebacterium</taxon>
    </lineage>
</organism>
<accession>A0A2N0X4V7</accession>
<dbReference type="EMBL" id="PJAF01000049">
    <property type="protein sequence ID" value="PKF67730.1"/>
    <property type="molecule type" value="Genomic_DNA"/>
</dbReference>
<dbReference type="Proteomes" id="UP000233249">
    <property type="component" value="Unassembled WGS sequence"/>
</dbReference>
<dbReference type="AlphaFoldDB" id="A0A2N0X4V7"/>
<comment type="caution">
    <text evidence="1">The sequence shown here is derived from an EMBL/GenBank/DDBJ whole genome shotgun (WGS) entry which is preliminary data.</text>
</comment>